<dbReference type="PANTHER" id="PTHR46558">
    <property type="entry name" value="TRACRIPTIONAL REGULATORY PROTEIN-RELATED-RELATED"/>
    <property type="match status" value="1"/>
</dbReference>
<accession>A0ABT1RX49</accession>
<dbReference type="SUPFAM" id="SSF47413">
    <property type="entry name" value="lambda repressor-like DNA-binding domains"/>
    <property type="match status" value="1"/>
</dbReference>
<dbReference type="GeneID" id="90533974"/>
<reference evidence="3 4" key="1">
    <citation type="submission" date="2022-06" db="EMBL/GenBank/DDBJ databases">
        <title>Isolation of gut microbiota from human fecal samples.</title>
        <authorList>
            <person name="Pamer E.G."/>
            <person name="Barat B."/>
            <person name="Waligurski E."/>
            <person name="Medina S."/>
            <person name="Paddock L."/>
            <person name="Mostad J."/>
        </authorList>
    </citation>
    <scope>NUCLEOTIDE SEQUENCE [LARGE SCALE GENOMIC DNA]</scope>
    <source>
        <strain evidence="3 4">DFI.9.73</strain>
    </source>
</reference>
<feature type="domain" description="HTH cro/C1-type" evidence="2">
    <location>
        <begin position="24"/>
        <end position="78"/>
    </location>
</feature>
<proteinExistence type="predicted"/>
<dbReference type="InterPro" id="IPR036073">
    <property type="entry name" value="Desulfoferrodoxin_Fe-bd_dom_sf"/>
</dbReference>
<sequence>MIPDSPMTDAFLSGLDHAKTGALIRRLRLEQKLTQAELAQKLHISHKTVSKWERGLGAPDVSLLPALSQALAVGIETLLSGELSPNDETGGTMKHSLFAVCPVCGNLLWSTGKADLSCCGRKLEPLTAKEEEGEHRLLLEQVEDEWYLTLEHPMEKGHHISFLACLSGDSITLVKLFPEGTCAARFPKRRHVQLFWYCTEHGLFQKRV</sequence>
<dbReference type="Pfam" id="PF01381">
    <property type="entry name" value="HTH_3"/>
    <property type="match status" value="1"/>
</dbReference>
<keyword evidence="4" id="KW-1185">Reference proteome</keyword>
<dbReference type="SUPFAM" id="SSF49367">
    <property type="entry name" value="Superoxide reductase-like"/>
    <property type="match status" value="1"/>
</dbReference>
<dbReference type="PROSITE" id="PS50943">
    <property type="entry name" value="HTH_CROC1"/>
    <property type="match status" value="1"/>
</dbReference>
<name>A0ABT1RX49_9FIRM</name>
<dbReference type="CDD" id="cd00093">
    <property type="entry name" value="HTH_XRE"/>
    <property type="match status" value="1"/>
</dbReference>
<evidence type="ECO:0000313" key="4">
    <source>
        <dbReference type="Proteomes" id="UP001524473"/>
    </source>
</evidence>
<dbReference type="InterPro" id="IPR010982">
    <property type="entry name" value="Lambda_DNA-bd_dom_sf"/>
</dbReference>
<gene>
    <name evidence="3" type="ORF">NE695_04505</name>
</gene>
<dbReference type="Gene3D" id="1.10.260.40">
    <property type="entry name" value="lambda repressor-like DNA-binding domains"/>
    <property type="match status" value="1"/>
</dbReference>
<evidence type="ECO:0000256" key="1">
    <source>
        <dbReference type="ARBA" id="ARBA00023125"/>
    </source>
</evidence>
<keyword evidence="1" id="KW-0238">DNA-binding</keyword>
<dbReference type="EMBL" id="JANFZH010000007">
    <property type="protein sequence ID" value="MCQ4839173.1"/>
    <property type="molecule type" value="Genomic_DNA"/>
</dbReference>
<dbReference type="PANTHER" id="PTHR46558:SF11">
    <property type="entry name" value="HTH-TYPE TRANSCRIPTIONAL REGULATOR XRE"/>
    <property type="match status" value="1"/>
</dbReference>
<organism evidence="3 4">
    <name type="scientific">Neglectibacter timonensis</name>
    <dbReference type="NCBI Taxonomy" id="1776382"/>
    <lineage>
        <taxon>Bacteria</taxon>
        <taxon>Bacillati</taxon>
        <taxon>Bacillota</taxon>
        <taxon>Clostridia</taxon>
        <taxon>Eubacteriales</taxon>
        <taxon>Oscillospiraceae</taxon>
        <taxon>Neglectibacter</taxon>
    </lineage>
</organism>
<evidence type="ECO:0000313" key="3">
    <source>
        <dbReference type="EMBL" id="MCQ4839173.1"/>
    </source>
</evidence>
<dbReference type="InterPro" id="IPR001387">
    <property type="entry name" value="Cro/C1-type_HTH"/>
</dbReference>
<protein>
    <submittedName>
        <fullName evidence="3">Helix-turn-helix domain-containing protein</fullName>
    </submittedName>
</protein>
<dbReference type="SMART" id="SM00530">
    <property type="entry name" value="HTH_XRE"/>
    <property type="match status" value="1"/>
</dbReference>
<dbReference type="Proteomes" id="UP001524473">
    <property type="component" value="Unassembled WGS sequence"/>
</dbReference>
<dbReference type="Gene3D" id="2.60.40.730">
    <property type="entry name" value="SOR catalytic domain"/>
    <property type="match status" value="1"/>
</dbReference>
<comment type="caution">
    <text evidence="3">The sequence shown here is derived from an EMBL/GenBank/DDBJ whole genome shotgun (WGS) entry which is preliminary data.</text>
</comment>
<evidence type="ECO:0000259" key="2">
    <source>
        <dbReference type="PROSITE" id="PS50943"/>
    </source>
</evidence>
<dbReference type="RefSeq" id="WP_242871152.1">
    <property type="nucleotide sequence ID" value="NZ_CABKVV010000014.1"/>
</dbReference>